<evidence type="ECO:0000256" key="1">
    <source>
        <dbReference type="SAM" id="SignalP"/>
    </source>
</evidence>
<dbReference type="SUPFAM" id="SSF53474">
    <property type="entry name" value="alpha/beta-Hydrolases"/>
    <property type="match status" value="1"/>
</dbReference>
<gene>
    <name evidence="2" type="ORF">LTR09_002521</name>
</gene>
<comment type="caution">
    <text evidence="2">The sequence shown here is derived from an EMBL/GenBank/DDBJ whole genome shotgun (WGS) entry which is preliminary data.</text>
</comment>
<dbReference type="InterPro" id="IPR029058">
    <property type="entry name" value="AB_hydrolase_fold"/>
</dbReference>
<protein>
    <recommendedName>
        <fullName evidence="4">Lipase</fullName>
    </recommendedName>
</protein>
<sequence>MVSYLSLLLLIFSVRSFAAPISKRGAQSFVLSGDAPFTVSTATLAAALTCPNGNPTSSSPPVLLVHGTGSTGEETWGSGYVPALLAKSYTACYVTLPGRAMGDMQVSAEYVAYAIHQISSLAGGAKTAIITHSQGGPVTQWALRFWPSTAGITKAFTALSPDFAGLNLFETPLSKVCVGKLCQATLWQQSAGSNLLAALHADSFGAIVPTTTIWSQFDGIVMPPQENAQLPGAAVMSVQALCPGRLTTHPQMTIDAAAFALALDALKHDGKASVSRTRSDILGTIGTCLRITAPNMNVDVAKEVADGINDVVDGFTLGSPRVSKEPAVQAYALNTS</sequence>
<feature type="chain" id="PRO_5042616633" description="Lipase" evidence="1">
    <location>
        <begin position="19"/>
        <end position="336"/>
    </location>
</feature>
<dbReference type="PANTHER" id="PTHR37574:SF1">
    <property type="entry name" value="LIPASE B"/>
    <property type="match status" value="1"/>
</dbReference>
<dbReference type="PANTHER" id="PTHR37574">
    <property type="entry name" value="LIPASE B"/>
    <property type="match status" value="1"/>
</dbReference>
<reference evidence="2" key="1">
    <citation type="submission" date="2023-04" db="EMBL/GenBank/DDBJ databases">
        <title>Black Yeasts Isolated from many extreme environments.</title>
        <authorList>
            <person name="Coleine C."/>
            <person name="Stajich J.E."/>
            <person name="Selbmann L."/>
        </authorList>
    </citation>
    <scope>NUCLEOTIDE SEQUENCE</scope>
    <source>
        <strain evidence="2">CCFEE 5312</strain>
    </source>
</reference>
<proteinExistence type="predicted"/>
<dbReference type="EMBL" id="JAWDJX010000005">
    <property type="protein sequence ID" value="KAK3056728.1"/>
    <property type="molecule type" value="Genomic_DNA"/>
</dbReference>
<evidence type="ECO:0000313" key="3">
    <source>
        <dbReference type="Proteomes" id="UP001271007"/>
    </source>
</evidence>
<organism evidence="2 3">
    <name type="scientific">Extremus antarcticus</name>
    <dbReference type="NCBI Taxonomy" id="702011"/>
    <lineage>
        <taxon>Eukaryota</taxon>
        <taxon>Fungi</taxon>
        <taxon>Dikarya</taxon>
        <taxon>Ascomycota</taxon>
        <taxon>Pezizomycotina</taxon>
        <taxon>Dothideomycetes</taxon>
        <taxon>Dothideomycetidae</taxon>
        <taxon>Mycosphaerellales</taxon>
        <taxon>Extremaceae</taxon>
        <taxon>Extremus</taxon>
    </lineage>
</organism>
<feature type="signal peptide" evidence="1">
    <location>
        <begin position="1"/>
        <end position="18"/>
    </location>
</feature>
<dbReference type="Gene3D" id="3.40.50.1820">
    <property type="entry name" value="alpha/beta hydrolase"/>
    <property type="match status" value="1"/>
</dbReference>
<dbReference type="Proteomes" id="UP001271007">
    <property type="component" value="Unassembled WGS sequence"/>
</dbReference>
<dbReference type="AlphaFoldDB" id="A0AAJ0GG09"/>
<name>A0AAJ0GG09_9PEZI</name>
<evidence type="ECO:0000313" key="2">
    <source>
        <dbReference type="EMBL" id="KAK3056728.1"/>
    </source>
</evidence>
<evidence type="ECO:0008006" key="4">
    <source>
        <dbReference type="Google" id="ProtNLM"/>
    </source>
</evidence>
<keyword evidence="3" id="KW-1185">Reference proteome</keyword>
<accession>A0AAJ0GG09</accession>
<keyword evidence="1" id="KW-0732">Signal</keyword>
<dbReference type="InterPro" id="IPR053228">
    <property type="entry name" value="Stereospecific_Lipase"/>
</dbReference>